<accession>A0AAV7BKD2</accession>
<dbReference type="EMBL" id="WNYA01000005">
    <property type="protein sequence ID" value="KAG8572879.1"/>
    <property type="molecule type" value="Genomic_DNA"/>
</dbReference>
<comment type="caution">
    <text evidence="1">The sequence shown here is derived from an EMBL/GenBank/DDBJ whole genome shotgun (WGS) entry which is preliminary data.</text>
</comment>
<protein>
    <submittedName>
        <fullName evidence="1">Uncharacterized protein</fullName>
    </submittedName>
</protein>
<evidence type="ECO:0000313" key="2">
    <source>
        <dbReference type="Proteomes" id="UP000824782"/>
    </source>
</evidence>
<keyword evidence="2" id="KW-1185">Reference proteome</keyword>
<dbReference type="AlphaFoldDB" id="A0AAV7BKD2"/>
<gene>
    <name evidence="1" type="ORF">GDO81_012198</name>
</gene>
<name>A0AAV7BKD2_ENGPU</name>
<dbReference type="Proteomes" id="UP000824782">
    <property type="component" value="Unassembled WGS sequence"/>
</dbReference>
<organism evidence="1 2">
    <name type="scientific">Engystomops pustulosus</name>
    <name type="common">Tungara frog</name>
    <name type="synonym">Physalaemus pustulosus</name>
    <dbReference type="NCBI Taxonomy" id="76066"/>
    <lineage>
        <taxon>Eukaryota</taxon>
        <taxon>Metazoa</taxon>
        <taxon>Chordata</taxon>
        <taxon>Craniata</taxon>
        <taxon>Vertebrata</taxon>
        <taxon>Euteleostomi</taxon>
        <taxon>Amphibia</taxon>
        <taxon>Batrachia</taxon>
        <taxon>Anura</taxon>
        <taxon>Neobatrachia</taxon>
        <taxon>Hyloidea</taxon>
        <taxon>Leptodactylidae</taxon>
        <taxon>Leiuperinae</taxon>
        <taxon>Engystomops</taxon>
    </lineage>
</organism>
<reference evidence="1" key="1">
    <citation type="thesis" date="2020" institute="ProQuest LLC" country="789 East Eisenhower Parkway, Ann Arbor, MI, USA">
        <title>Comparative Genomics and Chromosome Evolution.</title>
        <authorList>
            <person name="Mudd A.B."/>
        </authorList>
    </citation>
    <scope>NUCLEOTIDE SEQUENCE</scope>
    <source>
        <strain evidence="1">237g6f4</strain>
        <tissue evidence="1">Blood</tissue>
    </source>
</reference>
<evidence type="ECO:0000313" key="1">
    <source>
        <dbReference type="EMBL" id="KAG8572879.1"/>
    </source>
</evidence>
<sequence>MRQRHQCPISPVHAGKWKKPQYEQYIHRTYNETHPSPHQCPSSTQGSMGTIHITEPRAHRRPAMCTCRKLLSPTVYRYSSTNEGVYTT</sequence>
<proteinExistence type="predicted"/>